<evidence type="ECO:0000256" key="9">
    <source>
        <dbReference type="NCBIfam" id="TIGR00362"/>
    </source>
</evidence>
<dbReference type="GO" id="GO:0005737">
    <property type="term" value="C:cytoplasm"/>
    <property type="evidence" value="ECO:0007669"/>
    <property type="project" value="UniProtKB-SubCell"/>
</dbReference>
<comment type="subunit">
    <text evidence="8">Oligomerizes as a right-handed, spiral filament on DNA at oriC.</text>
</comment>
<dbReference type="Pfam" id="PF08299">
    <property type="entry name" value="Bac_DnaA_C"/>
    <property type="match status" value="1"/>
</dbReference>
<dbReference type="PANTHER" id="PTHR30050">
    <property type="entry name" value="CHROMOSOMAL REPLICATION INITIATOR PROTEIN DNAA"/>
    <property type="match status" value="1"/>
</dbReference>
<dbReference type="PANTHER" id="PTHR30050:SF2">
    <property type="entry name" value="CHROMOSOMAL REPLICATION INITIATOR PROTEIN DNAA"/>
    <property type="match status" value="1"/>
</dbReference>
<dbReference type="STRING" id="1801732.A2814_01480"/>
<dbReference type="GO" id="GO:0005886">
    <property type="term" value="C:plasma membrane"/>
    <property type="evidence" value="ECO:0007669"/>
    <property type="project" value="TreeGrafter"/>
</dbReference>
<evidence type="ECO:0000256" key="5">
    <source>
        <dbReference type="ARBA" id="ARBA00022840"/>
    </source>
</evidence>
<comment type="caution">
    <text evidence="14">The sequence shown here is derived from an EMBL/GenBank/DDBJ whole genome shotgun (WGS) entry which is preliminary data.</text>
</comment>
<comment type="caution">
    <text evidence="8">Lacks conserved residue(s) required for the propagation of feature annotation.</text>
</comment>
<dbReference type="PRINTS" id="PR00051">
    <property type="entry name" value="DNAA"/>
</dbReference>
<comment type="similarity">
    <text evidence="1 8 11">Belongs to the DnaA family.</text>
</comment>
<evidence type="ECO:0000313" key="14">
    <source>
        <dbReference type="EMBL" id="OGI59957.1"/>
    </source>
</evidence>
<keyword evidence="4 8" id="KW-0547">Nucleotide-binding</keyword>
<dbReference type="GO" id="GO:0005524">
    <property type="term" value="F:ATP binding"/>
    <property type="evidence" value="ECO:0007669"/>
    <property type="project" value="UniProtKB-UniRule"/>
</dbReference>
<keyword evidence="2 8" id="KW-0963">Cytoplasm</keyword>
<dbReference type="InterPro" id="IPR038454">
    <property type="entry name" value="DnaA_N_sf"/>
</dbReference>
<dbReference type="SUPFAM" id="SSF48295">
    <property type="entry name" value="TrpR-like"/>
    <property type="match status" value="1"/>
</dbReference>
<proteinExistence type="inferred from homology"/>
<feature type="binding site" evidence="8">
    <location>
        <position position="161"/>
    </location>
    <ligand>
        <name>ATP</name>
        <dbReference type="ChEBI" id="CHEBI:30616"/>
    </ligand>
</feature>
<evidence type="ECO:0000256" key="10">
    <source>
        <dbReference type="RuleBase" id="RU000577"/>
    </source>
</evidence>
<dbReference type="EMBL" id="MFTI01000020">
    <property type="protein sequence ID" value="OGI59957.1"/>
    <property type="molecule type" value="Genomic_DNA"/>
</dbReference>
<dbReference type="Proteomes" id="UP000177869">
    <property type="component" value="Unassembled WGS sequence"/>
</dbReference>
<evidence type="ECO:0000259" key="13">
    <source>
        <dbReference type="SMART" id="SM00760"/>
    </source>
</evidence>
<feature type="region of interest" description="Domain III, AAA+ region" evidence="8">
    <location>
        <begin position="114"/>
        <end position="330"/>
    </location>
</feature>
<keyword evidence="7 8" id="KW-0238">DNA-binding</keyword>
<organism evidence="14 15">
    <name type="scientific">Candidatus Nomurabacteria bacterium RIFCSPHIGHO2_01_FULL_38_19</name>
    <dbReference type="NCBI Taxonomy" id="1801732"/>
    <lineage>
        <taxon>Bacteria</taxon>
        <taxon>Candidatus Nomuraibacteriota</taxon>
    </lineage>
</organism>
<dbReference type="FunFam" id="3.40.50.300:FF:000668">
    <property type="entry name" value="Chromosomal replication initiator protein DnaA"/>
    <property type="match status" value="1"/>
</dbReference>
<dbReference type="NCBIfam" id="TIGR00362">
    <property type="entry name" value="DnaA"/>
    <property type="match status" value="1"/>
</dbReference>
<dbReference type="InterPro" id="IPR018312">
    <property type="entry name" value="Chromosome_initiator_DnaA_CS"/>
</dbReference>
<evidence type="ECO:0000313" key="15">
    <source>
        <dbReference type="Proteomes" id="UP000177869"/>
    </source>
</evidence>
<keyword evidence="5 8" id="KW-0067">ATP-binding</keyword>
<dbReference type="GO" id="GO:0003688">
    <property type="term" value="F:DNA replication origin binding"/>
    <property type="evidence" value="ECO:0007669"/>
    <property type="project" value="UniProtKB-UniRule"/>
</dbReference>
<comment type="function">
    <text evidence="8 10">Plays an essential role in the initiation and regulation of chromosomal replication. ATP-DnaA binds to the origin of replication (oriC) to initiate formation of the DNA replication initiation complex once per cell cycle. Binds the DnaA box (a 9 base pair repeat at the origin) and separates the double-stranded (ds)DNA. Forms a right-handed helical filament on oriC DNA; dsDNA binds to the exterior of the filament while single-stranded (ss)DNA is stabiized in the filament's interior. The ATP-DnaA-oriC complex binds and stabilizes one strand of the AT-rich DNA unwinding element (DUE), permitting loading of DNA polymerase. After initiation quickly degrades to an ADP-DnaA complex that is not apt for DNA replication. Binds acidic phospholipids.</text>
</comment>
<evidence type="ECO:0000256" key="3">
    <source>
        <dbReference type="ARBA" id="ARBA00022705"/>
    </source>
</evidence>
<feature type="binding site" evidence="8">
    <location>
        <position position="160"/>
    </location>
    <ligand>
        <name>ATP</name>
        <dbReference type="ChEBI" id="CHEBI:30616"/>
    </ligand>
</feature>
<feature type="domain" description="AAA+ ATPase" evidence="12">
    <location>
        <begin position="147"/>
        <end position="281"/>
    </location>
</feature>
<dbReference type="InterPro" id="IPR013159">
    <property type="entry name" value="DnaA_C"/>
</dbReference>
<dbReference type="Gene3D" id="1.10.1750.10">
    <property type="match status" value="1"/>
</dbReference>
<sequence length="448" mass="51896">MDTKQLWKNCLVEIETGVSKANFSTWFKNTSILKEETGVVYIGVPNEFVRDWLMNKYHKLITKTIALAYENMRAVEYVITKIESKKQEIETANESAYINKELPLRDLYINPEDNLNPRYHFNSFIVGTFNELAYAAATAIIDSPGSKYNPFFVYGATGLGKTHLIQAIGNTIKEKYASKKVHYMTLEKFATDFINALQNNKANSFKEKYRKYDLLIIDDIQFIGKMEKIQEELFHTFNTFYENNKQIIFSSDKHPNHIPELADRLKSRFAAGMIVDISAPEYESRLAILKVKLRELNVDLEENLVEYVASAIEGNIRELEGSLNIIVCQYRLKGRSLTLAEIKNLLKNNMKPQRNIAIKDVVKIVSEYYKIEEPSIYEKIRKKEIVKARQVIMYLLREDFNISYPLIGQKLGGKDHTTVIHSCIKIKADLKNDPQLLQELDQIRVMFN</sequence>
<feature type="region of interest" description="Domain IV, binds dsDNA" evidence="8">
    <location>
        <begin position="331"/>
        <end position="448"/>
    </location>
</feature>
<name>A0A1F6URE1_9BACT</name>
<dbReference type="Gene3D" id="1.10.8.60">
    <property type="match status" value="1"/>
</dbReference>
<reference evidence="14 15" key="1">
    <citation type="journal article" date="2016" name="Nat. Commun.">
        <title>Thousands of microbial genomes shed light on interconnected biogeochemical processes in an aquifer system.</title>
        <authorList>
            <person name="Anantharaman K."/>
            <person name="Brown C.T."/>
            <person name="Hug L.A."/>
            <person name="Sharon I."/>
            <person name="Castelle C.J."/>
            <person name="Probst A.J."/>
            <person name="Thomas B.C."/>
            <person name="Singh A."/>
            <person name="Wilkins M.J."/>
            <person name="Karaoz U."/>
            <person name="Brodie E.L."/>
            <person name="Williams K.H."/>
            <person name="Hubbard S.S."/>
            <person name="Banfield J.F."/>
        </authorList>
    </citation>
    <scope>NUCLEOTIDE SEQUENCE [LARGE SCALE GENOMIC DNA]</scope>
</reference>
<evidence type="ECO:0000256" key="2">
    <source>
        <dbReference type="ARBA" id="ARBA00022490"/>
    </source>
</evidence>
<dbReference type="InterPro" id="IPR013317">
    <property type="entry name" value="DnaA_dom"/>
</dbReference>
<keyword evidence="3 8" id="KW-0235">DNA replication</keyword>
<dbReference type="CDD" id="cd06571">
    <property type="entry name" value="Bac_DnaA_C"/>
    <property type="match status" value="1"/>
</dbReference>
<evidence type="ECO:0000256" key="8">
    <source>
        <dbReference type="HAMAP-Rule" id="MF_00377"/>
    </source>
</evidence>
<dbReference type="SUPFAM" id="SSF52540">
    <property type="entry name" value="P-loop containing nucleoside triphosphate hydrolases"/>
    <property type="match status" value="1"/>
</dbReference>
<feature type="binding site" evidence="8">
    <location>
        <position position="158"/>
    </location>
    <ligand>
        <name>ATP</name>
        <dbReference type="ChEBI" id="CHEBI:30616"/>
    </ligand>
</feature>
<dbReference type="GO" id="GO:0006275">
    <property type="term" value="P:regulation of DNA replication"/>
    <property type="evidence" value="ECO:0007669"/>
    <property type="project" value="UniProtKB-UniRule"/>
</dbReference>
<dbReference type="Pfam" id="PF11638">
    <property type="entry name" value="DnaA_N"/>
    <property type="match status" value="1"/>
</dbReference>
<evidence type="ECO:0000256" key="6">
    <source>
        <dbReference type="ARBA" id="ARBA00023121"/>
    </source>
</evidence>
<dbReference type="Gene3D" id="3.30.300.180">
    <property type="match status" value="1"/>
</dbReference>
<dbReference type="InterPro" id="IPR001957">
    <property type="entry name" value="Chromosome_initiator_DnaA"/>
</dbReference>
<feature type="binding site" evidence="8">
    <location>
        <position position="162"/>
    </location>
    <ligand>
        <name>ATP</name>
        <dbReference type="ChEBI" id="CHEBI:30616"/>
    </ligand>
</feature>
<dbReference type="InterPro" id="IPR020591">
    <property type="entry name" value="Chromosome_initiator_DnaA-like"/>
</dbReference>
<keyword evidence="6 8" id="KW-0446">Lipid-binding</keyword>
<dbReference type="AlphaFoldDB" id="A0A1F6URE1"/>
<dbReference type="InterPro" id="IPR024633">
    <property type="entry name" value="DnaA_N_dom"/>
</dbReference>
<feature type="domain" description="Chromosomal replication initiator DnaA C-terminal" evidence="13">
    <location>
        <begin position="357"/>
        <end position="426"/>
    </location>
</feature>
<evidence type="ECO:0000256" key="1">
    <source>
        <dbReference type="ARBA" id="ARBA00006583"/>
    </source>
</evidence>
<dbReference type="CDD" id="cd00009">
    <property type="entry name" value="AAA"/>
    <property type="match status" value="1"/>
</dbReference>
<dbReference type="InterPro" id="IPR010921">
    <property type="entry name" value="Trp_repressor/repl_initiator"/>
</dbReference>
<comment type="subcellular location">
    <subcellularLocation>
        <location evidence="8">Cytoplasm</location>
    </subcellularLocation>
</comment>
<accession>A0A1F6URE1</accession>
<gene>
    <name evidence="8" type="primary">dnaA</name>
    <name evidence="14" type="ORF">A2814_01480</name>
</gene>
<feature type="region of interest" description="Domain I, interacts with DnaA modulators" evidence="8">
    <location>
        <begin position="1"/>
        <end position="91"/>
    </location>
</feature>
<dbReference type="Pfam" id="PF00308">
    <property type="entry name" value="Bac_DnaA"/>
    <property type="match status" value="1"/>
</dbReference>
<comment type="domain">
    <text evidence="8">Domain I is involved in oligomerization and binding regulators, domain II is flexibile and of varying length in different bacteria, domain III forms the AAA+ region, while domain IV binds dsDNA.</text>
</comment>
<dbReference type="SMART" id="SM00382">
    <property type="entry name" value="AAA"/>
    <property type="match status" value="1"/>
</dbReference>
<evidence type="ECO:0000256" key="4">
    <source>
        <dbReference type="ARBA" id="ARBA00022741"/>
    </source>
</evidence>
<protein>
    <recommendedName>
        <fullName evidence="8 9">Chromosomal replication initiator protein DnaA</fullName>
    </recommendedName>
</protein>
<dbReference type="InterPro" id="IPR027417">
    <property type="entry name" value="P-loop_NTPase"/>
</dbReference>
<dbReference type="PROSITE" id="PS01008">
    <property type="entry name" value="DNAA"/>
    <property type="match status" value="1"/>
</dbReference>
<evidence type="ECO:0000256" key="11">
    <source>
        <dbReference type="RuleBase" id="RU004227"/>
    </source>
</evidence>
<dbReference type="Gene3D" id="3.40.50.300">
    <property type="entry name" value="P-loop containing nucleotide triphosphate hydrolases"/>
    <property type="match status" value="1"/>
</dbReference>
<dbReference type="HAMAP" id="MF_00377">
    <property type="entry name" value="DnaA_bact"/>
    <property type="match status" value="1"/>
</dbReference>
<dbReference type="SMART" id="SM00760">
    <property type="entry name" value="Bac_DnaA_C"/>
    <property type="match status" value="1"/>
</dbReference>
<dbReference type="GO" id="GO:0006270">
    <property type="term" value="P:DNA replication initiation"/>
    <property type="evidence" value="ECO:0007669"/>
    <property type="project" value="UniProtKB-UniRule"/>
</dbReference>
<evidence type="ECO:0000256" key="7">
    <source>
        <dbReference type="ARBA" id="ARBA00023125"/>
    </source>
</evidence>
<dbReference type="GO" id="GO:0008289">
    <property type="term" value="F:lipid binding"/>
    <property type="evidence" value="ECO:0007669"/>
    <property type="project" value="UniProtKB-KW"/>
</dbReference>
<dbReference type="InterPro" id="IPR003593">
    <property type="entry name" value="AAA+_ATPase"/>
</dbReference>
<evidence type="ECO:0000259" key="12">
    <source>
        <dbReference type="SMART" id="SM00382"/>
    </source>
</evidence>